<dbReference type="PANTHER" id="PTHR22933:SF31">
    <property type="entry name" value="FI18007P1"/>
    <property type="match status" value="1"/>
</dbReference>
<proteinExistence type="predicted"/>
<dbReference type="InterPro" id="IPR002557">
    <property type="entry name" value="Chitin-bd_dom"/>
</dbReference>
<keyword evidence="5" id="KW-1185">Reference proteome</keyword>
<feature type="compositionally biased region" description="Low complexity" evidence="1">
    <location>
        <begin position="545"/>
        <end position="566"/>
    </location>
</feature>
<feature type="compositionally biased region" description="Pro residues" evidence="1">
    <location>
        <begin position="635"/>
        <end position="647"/>
    </location>
</feature>
<feature type="region of interest" description="Disordered" evidence="1">
    <location>
        <begin position="1004"/>
        <end position="1124"/>
    </location>
</feature>
<feature type="compositionally biased region" description="Acidic residues" evidence="1">
    <location>
        <begin position="745"/>
        <end position="773"/>
    </location>
</feature>
<feature type="region of interest" description="Disordered" evidence="1">
    <location>
        <begin position="1"/>
        <end position="21"/>
    </location>
</feature>
<evidence type="ECO:0000313" key="5">
    <source>
        <dbReference type="Proteomes" id="UP000770661"/>
    </source>
</evidence>
<dbReference type="AlphaFoldDB" id="A0A8J4Y1G7"/>
<feature type="compositionally biased region" description="Low complexity" evidence="1">
    <location>
        <begin position="623"/>
        <end position="634"/>
    </location>
</feature>
<name>A0A8J4Y1G7_CHIOP</name>
<keyword evidence="2" id="KW-0472">Membrane</keyword>
<comment type="caution">
    <text evidence="4">The sequence shown here is derived from an EMBL/GenBank/DDBJ whole genome shotgun (WGS) entry which is preliminary data.</text>
</comment>
<evidence type="ECO:0000256" key="1">
    <source>
        <dbReference type="SAM" id="MobiDB-lite"/>
    </source>
</evidence>
<dbReference type="EMBL" id="JACEEZ010014559">
    <property type="protein sequence ID" value="KAG0719395.1"/>
    <property type="molecule type" value="Genomic_DNA"/>
</dbReference>
<dbReference type="InterPro" id="IPR036508">
    <property type="entry name" value="Chitin-bd_dom_sf"/>
</dbReference>
<reference evidence="4" key="1">
    <citation type="submission" date="2020-07" db="EMBL/GenBank/DDBJ databases">
        <title>The High-quality genome of the commercially important snow crab, Chionoecetes opilio.</title>
        <authorList>
            <person name="Jeong J.-H."/>
            <person name="Ryu S."/>
        </authorList>
    </citation>
    <scope>NUCLEOTIDE SEQUENCE</scope>
    <source>
        <strain evidence="4">MADBK_172401_WGS</strain>
        <tissue evidence="4">Digestive gland</tissue>
    </source>
</reference>
<organism evidence="4 5">
    <name type="scientific">Chionoecetes opilio</name>
    <name type="common">Atlantic snow crab</name>
    <name type="synonym">Cancer opilio</name>
    <dbReference type="NCBI Taxonomy" id="41210"/>
    <lineage>
        <taxon>Eukaryota</taxon>
        <taxon>Metazoa</taxon>
        <taxon>Ecdysozoa</taxon>
        <taxon>Arthropoda</taxon>
        <taxon>Crustacea</taxon>
        <taxon>Multicrustacea</taxon>
        <taxon>Malacostraca</taxon>
        <taxon>Eumalacostraca</taxon>
        <taxon>Eucarida</taxon>
        <taxon>Decapoda</taxon>
        <taxon>Pleocyemata</taxon>
        <taxon>Brachyura</taxon>
        <taxon>Eubrachyura</taxon>
        <taxon>Majoidea</taxon>
        <taxon>Majidae</taxon>
        <taxon>Chionoecetes</taxon>
    </lineage>
</organism>
<feature type="transmembrane region" description="Helical" evidence="2">
    <location>
        <begin position="71"/>
        <end position="91"/>
    </location>
</feature>
<dbReference type="SUPFAM" id="SSF57625">
    <property type="entry name" value="Invertebrate chitin-binding proteins"/>
    <property type="match status" value="1"/>
</dbReference>
<feature type="compositionally biased region" description="Basic and acidic residues" evidence="1">
    <location>
        <begin position="188"/>
        <end position="203"/>
    </location>
</feature>
<dbReference type="GO" id="GO:0008061">
    <property type="term" value="F:chitin binding"/>
    <property type="evidence" value="ECO:0007669"/>
    <property type="project" value="InterPro"/>
</dbReference>
<feature type="compositionally biased region" description="Basic and acidic residues" evidence="1">
    <location>
        <begin position="117"/>
        <end position="130"/>
    </location>
</feature>
<feature type="compositionally biased region" description="Basic and acidic residues" evidence="1">
    <location>
        <begin position="715"/>
        <end position="724"/>
    </location>
</feature>
<evidence type="ECO:0000313" key="4">
    <source>
        <dbReference type="EMBL" id="KAG0719395.1"/>
    </source>
</evidence>
<gene>
    <name evidence="4" type="ORF">GWK47_000753</name>
</gene>
<dbReference type="PANTHER" id="PTHR22933">
    <property type="entry name" value="FI18007P1-RELATED"/>
    <property type="match status" value="1"/>
</dbReference>
<dbReference type="GO" id="GO:0005576">
    <property type="term" value="C:extracellular region"/>
    <property type="evidence" value="ECO:0007669"/>
    <property type="project" value="InterPro"/>
</dbReference>
<feature type="compositionally biased region" description="Basic residues" evidence="1">
    <location>
        <begin position="1033"/>
        <end position="1058"/>
    </location>
</feature>
<feature type="compositionally biased region" description="Basic and acidic residues" evidence="1">
    <location>
        <begin position="1"/>
        <end position="10"/>
    </location>
</feature>
<sequence>MKLAREGERRKSLRRSNVSPRLGIEPRSPALLKAFVGRETFSSCVVNQGGECVLGVPCGSLLRLTTADMRWAVAVVVMVVITAAITTSVTAQHRQELDASPFFIEPFTPPQTAPLKRPLEEPLPTERQDEGAQESLSHIGHIPLNPRPSFETPEYEDPEDLTTGYNDEGLPEDFTGELPGAFQDFESPEERTQAPASPREEQHPSPPPSHPIRLHAPEVPDVTPLQAEELQVQPPSSAHHQEQQTQRHQFTQSYDSNQKIPKVQEPRQRISFPSQLKEETQDVVEVVTAPRPSRSPRPSRPSRPYRPYSETPYQRTVHPNELPAYAQESNQYDLEAQESREQYRVAYDYEDDLPQGYEDDLPQRYEDELLEDEEEEKPDRLSVLLLDSTFSCIEKKNGYYADEIVDCEVFHYCQDNVKHSWLCPEGASFHQVHLICMPRSEDNICARSSTFHFVNDFLYKELQPEGDRNKTYAQRYFPEGFEFGVAGTGSGVGGIGAVGHGGDGVVGYDGGGVGGDGVSGYDSGGVGGVVGSGQVYQSRPRRPRPQQQQQLQQPQHLQPQQQSLPSFFDALSRQQEKTQISNPKPKPLPPFQPQPLPPQQPSQPTYQEPQKEYEVAEEQDDNQYYQEPQRQQFQPRPPQPQPPPQYQPQPQSGFPKVPQPPAQGDFRPPPLPQFSRPPQPQRPHRRFRGRPEGGVRASPYRGGKARASDTLEEALTQRRPDGKGRGVCVAVVGSPHHQRAREGILEEEEEDKEEEEEVKEEEEEDKEQEDQEDYYSGTIPKTRTQHVLRQESNRFRNCDVSAPGIPRLNQPFLPTCVHSFWPPNRREEGEESYGIITKMPRRSPPSYITTYSFIQHLLLLLLLTMTIRGTHATKSDYHPCRDAGSTPSQGPWDRIPSNFTVKTNCMQAFIEELCKDNFLDVDVRDIGPGKKYNRGILNCQGANCSIECLHHTFCNKALDDFEIPSESVPQQVEGYLLETNNALPRCDSLPHHHVITPSPPHLLTTPPLHHHATTTSPPHHQHVIYLTTTPPPPHHHVITSPQPHHHLTSPPPHHHHHLTSPPPSPHHNLTTSPPRHHLTTTSPPPHFTTTSPPPPPHLTTTITSPQPHHFTTTSPPQHHHPLTC</sequence>
<dbReference type="Pfam" id="PF01607">
    <property type="entry name" value="CBM_14"/>
    <property type="match status" value="1"/>
</dbReference>
<feature type="region of interest" description="Disordered" evidence="1">
    <location>
        <begin position="524"/>
        <end position="781"/>
    </location>
</feature>
<feature type="compositionally biased region" description="Pro residues" evidence="1">
    <location>
        <begin position="584"/>
        <end position="601"/>
    </location>
</feature>
<dbReference type="PROSITE" id="PS50940">
    <property type="entry name" value="CHIT_BIND_II"/>
    <property type="match status" value="1"/>
</dbReference>
<dbReference type="OrthoDB" id="7426044at2759"/>
<keyword evidence="2" id="KW-1133">Transmembrane helix</keyword>
<feature type="compositionally biased region" description="Low complexity" evidence="1">
    <location>
        <begin position="1004"/>
        <end position="1018"/>
    </location>
</feature>
<protein>
    <recommendedName>
        <fullName evidence="3">Chitin-binding type-2 domain-containing protein</fullName>
    </recommendedName>
</protein>
<dbReference type="Proteomes" id="UP000770661">
    <property type="component" value="Unassembled WGS sequence"/>
</dbReference>
<feature type="compositionally biased region" description="Pro residues" evidence="1">
    <location>
        <begin position="657"/>
        <end position="681"/>
    </location>
</feature>
<feature type="compositionally biased region" description="Pro residues" evidence="1">
    <location>
        <begin position="1082"/>
        <end position="1097"/>
    </location>
</feature>
<feature type="compositionally biased region" description="Low complexity" evidence="1">
    <location>
        <begin position="243"/>
        <end position="252"/>
    </location>
</feature>
<feature type="region of interest" description="Disordered" evidence="1">
    <location>
        <begin position="103"/>
        <end position="318"/>
    </location>
</feature>
<keyword evidence="2" id="KW-0812">Transmembrane</keyword>
<evidence type="ECO:0000256" key="2">
    <source>
        <dbReference type="SAM" id="Phobius"/>
    </source>
</evidence>
<dbReference type="InterPro" id="IPR052976">
    <property type="entry name" value="Scoloptoxin-like"/>
</dbReference>
<evidence type="ECO:0000259" key="3">
    <source>
        <dbReference type="PROSITE" id="PS50940"/>
    </source>
</evidence>
<accession>A0A8J4Y1G7</accession>
<feature type="domain" description="Chitin-binding type-2" evidence="3">
    <location>
        <begin position="389"/>
        <end position="447"/>
    </location>
</feature>